<accession>A0A7Y8C149</accession>
<dbReference type="Proteomes" id="UP000539985">
    <property type="component" value="Unassembled WGS sequence"/>
</dbReference>
<dbReference type="EMBL" id="JACAQB010000003">
    <property type="protein sequence ID" value="NWB94921.1"/>
    <property type="molecule type" value="Genomic_DNA"/>
</dbReference>
<organism evidence="2 3">
    <name type="scientific">Pseudomonas gingeri</name>
    <dbReference type="NCBI Taxonomy" id="117681"/>
    <lineage>
        <taxon>Bacteria</taxon>
        <taxon>Pseudomonadati</taxon>
        <taxon>Pseudomonadota</taxon>
        <taxon>Gammaproteobacteria</taxon>
        <taxon>Pseudomonadales</taxon>
        <taxon>Pseudomonadaceae</taxon>
        <taxon>Pseudomonas</taxon>
    </lineage>
</organism>
<dbReference type="RefSeq" id="WP_177092704.1">
    <property type="nucleotide sequence ID" value="NZ_JACAOS010000015.1"/>
</dbReference>
<dbReference type="Pfam" id="PF01022">
    <property type="entry name" value="HTH_5"/>
    <property type="match status" value="1"/>
</dbReference>
<gene>
    <name evidence="2" type="ORF">HX882_03340</name>
</gene>
<dbReference type="SUPFAM" id="SSF46785">
    <property type="entry name" value="Winged helix' DNA-binding domain"/>
    <property type="match status" value="1"/>
</dbReference>
<feature type="domain" description="HTH arsR-type" evidence="1">
    <location>
        <begin position="3"/>
        <end position="46"/>
    </location>
</feature>
<dbReference type="CDD" id="cd00090">
    <property type="entry name" value="HTH_ARSR"/>
    <property type="match status" value="1"/>
</dbReference>
<proteinExistence type="predicted"/>
<sequence>MTTKNDILSLLQREPLTVVQLCERLDVTRNAINVQIKQLEAEGLVQRSKVRQRGALGKPATVYEASAGSEDTSSSAYRSFLLGLLGVMQEQLGEPLLGDLLERTGRRLAHESGLSDPTDFASGLRSAMAAADSLGASTEAQVQADGVMVRNYSCPLGSAVRDQPCVCRALAAFFSEATGRPAAEQCLRDGRLICQYFIDNPASA</sequence>
<dbReference type="Gene3D" id="1.10.10.10">
    <property type="entry name" value="Winged helix-like DNA-binding domain superfamily/Winged helix DNA-binding domain"/>
    <property type="match status" value="1"/>
</dbReference>
<dbReference type="InterPro" id="IPR001845">
    <property type="entry name" value="HTH_ArsR_DNA-bd_dom"/>
</dbReference>
<reference evidence="2 3" key="1">
    <citation type="submission" date="2020-04" db="EMBL/GenBank/DDBJ databases">
        <title>Molecular characterization of pseudomonads from Agaricus bisporus reveal novel blotch 2 pathogens in Western Europe.</title>
        <authorList>
            <person name="Taparia T."/>
            <person name="Krijger M."/>
            <person name="Haynes E."/>
            <person name="Elpinstone J.G."/>
            <person name="Noble R."/>
            <person name="Van Der Wolf J."/>
        </authorList>
    </citation>
    <scope>NUCLEOTIDE SEQUENCE [LARGE SCALE GENOMIC DNA]</scope>
    <source>
        <strain evidence="2 3">H7001</strain>
    </source>
</reference>
<evidence type="ECO:0000259" key="1">
    <source>
        <dbReference type="Pfam" id="PF01022"/>
    </source>
</evidence>
<dbReference type="InterPro" id="IPR036390">
    <property type="entry name" value="WH_DNA-bd_sf"/>
</dbReference>
<evidence type="ECO:0000313" key="2">
    <source>
        <dbReference type="EMBL" id="NWB94921.1"/>
    </source>
</evidence>
<comment type="caution">
    <text evidence="2">The sequence shown here is derived from an EMBL/GenBank/DDBJ whole genome shotgun (WGS) entry which is preliminary data.</text>
</comment>
<dbReference type="InterPro" id="IPR036388">
    <property type="entry name" value="WH-like_DNA-bd_sf"/>
</dbReference>
<evidence type="ECO:0000313" key="3">
    <source>
        <dbReference type="Proteomes" id="UP000539985"/>
    </source>
</evidence>
<dbReference type="GO" id="GO:0003700">
    <property type="term" value="F:DNA-binding transcription factor activity"/>
    <property type="evidence" value="ECO:0007669"/>
    <property type="project" value="InterPro"/>
</dbReference>
<name>A0A7Y8C149_9PSED</name>
<dbReference type="AlphaFoldDB" id="A0A7Y8C149"/>
<protein>
    <submittedName>
        <fullName evidence="2">ArsR family transcriptional regulator</fullName>
    </submittedName>
</protein>
<dbReference type="InterPro" id="IPR011991">
    <property type="entry name" value="ArsR-like_HTH"/>
</dbReference>